<dbReference type="CDD" id="cd01763">
    <property type="entry name" value="Ubl_SUMO_like"/>
    <property type="match status" value="1"/>
</dbReference>
<dbReference type="PROSITE" id="PS50053">
    <property type="entry name" value="UBIQUITIN_2"/>
    <property type="match status" value="1"/>
</dbReference>
<gene>
    <name evidence="3" type="ORF">KCV03_g1537</name>
</gene>
<protein>
    <recommendedName>
        <fullName evidence="2">Ubiquitin-like domain-containing protein</fullName>
    </recommendedName>
</protein>
<organism evidence="3 4">
    <name type="scientific">Aureobasidium melanogenum</name>
    <name type="common">Aureobasidium pullulans var. melanogenum</name>
    <dbReference type="NCBI Taxonomy" id="46634"/>
    <lineage>
        <taxon>Eukaryota</taxon>
        <taxon>Fungi</taxon>
        <taxon>Dikarya</taxon>
        <taxon>Ascomycota</taxon>
        <taxon>Pezizomycotina</taxon>
        <taxon>Dothideomycetes</taxon>
        <taxon>Dothideomycetidae</taxon>
        <taxon>Dothideales</taxon>
        <taxon>Saccotheciaceae</taxon>
        <taxon>Aureobasidium</taxon>
    </lineage>
</organism>
<evidence type="ECO:0000256" key="1">
    <source>
        <dbReference type="SAM" id="MobiDB-lite"/>
    </source>
</evidence>
<dbReference type="Proteomes" id="UP000767238">
    <property type="component" value="Unassembled WGS sequence"/>
</dbReference>
<dbReference type="InterPro" id="IPR029071">
    <property type="entry name" value="Ubiquitin-like_domsf"/>
</dbReference>
<evidence type="ECO:0000313" key="3">
    <source>
        <dbReference type="EMBL" id="KAH0231147.1"/>
    </source>
</evidence>
<dbReference type="InterPro" id="IPR022617">
    <property type="entry name" value="Rad60/SUMO-like_dom"/>
</dbReference>
<reference evidence="3" key="1">
    <citation type="journal article" date="2021" name="J Fungi (Basel)">
        <title>Virulence traits and population genomics of the black yeast Aureobasidium melanogenum.</title>
        <authorList>
            <person name="Cernosa A."/>
            <person name="Sun X."/>
            <person name="Gostincar C."/>
            <person name="Fang C."/>
            <person name="Gunde-Cimerman N."/>
            <person name="Song Z."/>
        </authorList>
    </citation>
    <scope>NUCLEOTIDE SEQUENCE</scope>
    <source>
        <strain evidence="3">EXF-8016</strain>
    </source>
</reference>
<dbReference type="InterPro" id="IPR000626">
    <property type="entry name" value="Ubiquitin-like_dom"/>
</dbReference>
<dbReference type="AlphaFoldDB" id="A0A9P8GND8"/>
<dbReference type="SUPFAM" id="SSF54236">
    <property type="entry name" value="Ubiquitin-like"/>
    <property type="match status" value="2"/>
</dbReference>
<sequence>MEGTEQAPTWPPRPTVEDEPASDIQANTTSATERGMSDLPNGPSAAADGTNARMATPSTPANNGAETTPQNPEEPRTPVNAAPADPAVDRVQIVLKDQSGTQIAFGVKSNTRMEKVQNAYADRTGRPVGTLRFYYEGTRVVSEDTVATLEMENEDIIEVMTEQIGGVGKLDVASARLDKYVAKHDQDHDDDEIPITVNAVEVGDKLIKEMEFVIGPNVKVTDFMDAWAKRAGVAVDEVVFRRNDEKEGPGLPFGFEDETFGDIEHVHGDHIYVSAFADEPINLVRPREDVNAKLKTSKGTIVITVKYLGQDDNSREMRCKMTQTMCFDKFISLYSKRWGIDPPTQHLTFNGKTVFPSDTPVSIGAQDDAVLDVAEDFNVYTMDLTLV</sequence>
<dbReference type="EMBL" id="JAHFYH010000006">
    <property type="protein sequence ID" value="KAH0231147.1"/>
    <property type="molecule type" value="Genomic_DNA"/>
</dbReference>
<feature type="domain" description="Ubiquitin-like" evidence="2">
    <location>
        <begin position="91"/>
        <end position="166"/>
    </location>
</feature>
<feature type="non-terminal residue" evidence="3">
    <location>
        <position position="387"/>
    </location>
</feature>
<comment type="caution">
    <text evidence="3">The sequence shown here is derived from an EMBL/GenBank/DDBJ whole genome shotgun (WGS) entry which is preliminary data.</text>
</comment>
<dbReference type="Pfam" id="PF11976">
    <property type="entry name" value="Rad60-SLD"/>
    <property type="match status" value="1"/>
</dbReference>
<dbReference type="Gene3D" id="3.10.20.90">
    <property type="entry name" value="Phosphatidylinositol 3-kinase Catalytic Subunit, Chain A, domain 1"/>
    <property type="match status" value="2"/>
</dbReference>
<evidence type="ECO:0000313" key="4">
    <source>
        <dbReference type="Proteomes" id="UP000767238"/>
    </source>
</evidence>
<evidence type="ECO:0000259" key="2">
    <source>
        <dbReference type="PROSITE" id="PS50053"/>
    </source>
</evidence>
<reference evidence="3" key="2">
    <citation type="submission" date="2021-08" db="EMBL/GenBank/DDBJ databases">
        <authorList>
            <person name="Gostincar C."/>
            <person name="Sun X."/>
            <person name="Song Z."/>
            <person name="Gunde-Cimerman N."/>
        </authorList>
    </citation>
    <scope>NUCLEOTIDE SEQUENCE</scope>
    <source>
        <strain evidence="3">EXF-8016</strain>
    </source>
</reference>
<feature type="compositionally biased region" description="Polar residues" evidence="1">
    <location>
        <begin position="56"/>
        <end position="71"/>
    </location>
</feature>
<dbReference type="SMART" id="SM00213">
    <property type="entry name" value="UBQ"/>
    <property type="match status" value="2"/>
</dbReference>
<dbReference type="OrthoDB" id="442921at2759"/>
<accession>A0A9P8GND8</accession>
<dbReference type="PANTHER" id="PTHR10562">
    <property type="entry name" value="SMALL UBIQUITIN-RELATED MODIFIER"/>
    <property type="match status" value="1"/>
</dbReference>
<proteinExistence type="predicted"/>
<name>A0A9P8GND8_AURME</name>
<feature type="region of interest" description="Disordered" evidence="1">
    <location>
        <begin position="1"/>
        <end position="84"/>
    </location>
</feature>